<protein>
    <recommendedName>
        <fullName evidence="3">SMP-30/Gluconolactonase/LRE-like region domain-containing protein</fullName>
    </recommendedName>
</protein>
<evidence type="ECO:0000313" key="4">
    <source>
        <dbReference type="EMBL" id="RKP27854.1"/>
    </source>
</evidence>
<dbReference type="InterPro" id="IPR051262">
    <property type="entry name" value="SMP-30/CGR1_Lactonase"/>
</dbReference>
<dbReference type="GO" id="GO:0016787">
    <property type="term" value="F:hydrolase activity"/>
    <property type="evidence" value="ECO:0007669"/>
    <property type="project" value="UniProtKB-KW"/>
</dbReference>
<dbReference type="Pfam" id="PF08450">
    <property type="entry name" value="SGL"/>
    <property type="match status" value="1"/>
</dbReference>
<dbReference type="InterPro" id="IPR013658">
    <property type="entry name" value="SGL"/>
</dbReference>
<dbReference type="AlphaFoldDB" id="A0A4P9Z5E5"/>
<keyword evidence="5" id="KW-1185">Reference proteome</keyword>
<evidence type="ECO:0000256" key="2">
    <source>
        <dbReference type="SAM" id="SignalP"/>
    </source>
</evidence>
<evidence type="ECO:0000256" key="1">
    <source>
        <dbReference type="ARBA" id="ARBA00022801"/>
    </source>
</evidence>
<proteinExistence type="predicted"/>
<accession>A0A4P9Z5E5</accession>
<dbReference type="Gene3D" id="2.120.10.30">
    <property type="entry name" value="TolB, C-terminal domain"/>
    <property type="match status" value="1"/>
</dbReference>
<evidence type="ECO:0000259" key="3">
    <source>
        <dbReference type="Pfam" id="PF08450"/>
    </source>
</evidence>
<dbReference type="OrthoDB" id="423498at2759"/>
<dbReference type="Proteomes" id="UP000278143">
    <property type="component" value="Unassembled WGS sequence"/>
</dbReference>
<keyword evidence="1" id="KW-0378">Hydrolase</keyword>
<organism evidence="4 5">
    <name type="scientific">Syncephalis pseudoplumigaleata</name>
    <dbReference type="NCBI Taxonomy" id="1712513"/>
    <lineage>
        <taxon>Eukaryota</taxon>
        <taxon>Fungi</taxon>
        <taxon>Fungi incertae sedis</taxon>
        <taxon>Zoopagomycota</taxon>
        <taxon>Zoopagomycotina</taxon>
        <taxon>Zoopagomycetes</taxon>
        <taxon>Zoopagales</taxon>
        <taxon>Piptocephalidaceae</taxon>
        <taxon>Syncephalis</taxon>
    </lineage>
</organism>
<evidence type="ECO:0000313" key="5">
    <source>
        <dbReference type="Proteomes" id="UP000278143"/>
    </source>
</evidence>
<reference evidence="5" key="1">
    <citation type="journal article" date="2018" name="Nat. Microbiol.">
        <title>Leveraging single-cell genomics to expand the fungal tree of life.</title>
        <authorList>
            <person name="Ahrendt S.R."/>
            <person name="Quandt C.A."/>
            <person name="Ciobanu D."/>
            <person name="Clum A."/>
            <person name="Salamov A."/>
            <person name="Andreopoulos B."/>
            <person name="Cheng J.F."/>
            <person name="Woyke T."/>
            <person name="Pelin A."/>
            <person name="Henrissat B."/>
            <person name="Reynolds N.K."/>
            <person name="Benny G.L."/>
            <person name="Smith M.E."/>
            <person name="James T.Y."/>
            <person name="Grigoriev I.V."/>
        </authorList>
    </citation>
    <scope>NUCLEOTIDE SEQUENCE [LARGE SCALE GENOMIC DNA]</scope>
    <source>
        <strain evidence="5">Benny S71-1</strain>
    </source>
</reference>
<name>A0A4P9Z5E5_9FUNG</name>
<gene>
    <name evidence="4" type="ORF">SYNPS1DRAFT_26512</name>
</gene>
<sequence length="386" mass="41496">MQAIFLYLLAGAAALQQVTSASAMPQSNPPTSDPTTPRAVANKVPKFESITQGSSNVWFGDQIEGAAVDSEGNLYAVDMSAEGDNANRKLNTIGRVDTSGKASLFYVDPNDTTHFSGIRFVSPRTGVKGGRALLADAKNHRVVELTWTTPTTPETLTDKSVDYKQSTICSNSTMLQPNDLAVSPNGKHVYLSGMKGDMKSGSGDVWLCDGKQKTTLLDTMGRTNGIEVDPKGEYLYVTEAVGGWVPTASYIWRYKLDGKTGKPVGDKEKYFDFQAYDQSGNVDSDGMRFDTAGNLYVTRNGRGEVVKITAKQVGETIKVPFDNAANLEFAGKYGRTLHVIGKCPGATEGKTTGCVVKAAEESATGRAWSDLHPVTTLPMPAQDSQY</sequence>
<feature type="signal peptide" evidence="2">
    <location>
        <begin position="1"/>
        <end position="23"/>
    </location>
</feature>
<dbReference type="EMBL" id="KZ989143">
    <property type="protein sequence ID" value="RKP27854.1"/>
    <property type="molecule type" value="Genomic_DNA"/>
</dbReference>
<dbReference type="PANTHER" id="PTHR47572:SF4">
    <property type="entry name" value="LACTONASE DRP35"/>
    <property type="match status" value="1"/>
</dbReference>
<feature type="domain" description="SMP-30/Gluconolactonase/LRE-like region" evidence="3">
    <location>
        <begin position="165"/>
        <end position="339"/>
    </location>
</feature>
<keyword evidence="2" id="KW-0732">Signal</keyword>
<feature type="chain" id="PRO_5020426081" description="SMP-30/Gluconolactonase/LRE-like region domain-containing protein" evidence="2">
    <location>
        <begin position="24"/>
        <end position="386"/>
    </location>
</feature>
<dbReference type="SUPFAM" id="SSF63829">
    <property type="entry name" value="Calcium-dependent phosphotriesterase"/>
    <property type="match status" value="1"/>
</dbReference>
<dbReference type="PANTHER" id="PTHR47572">
    <property type="entry name" value="LIPOPROTEIN-RELATED"/>
    <property type="match status" value="1"/>
</dbReference>
<dbReference type="InterPro" id="IPR011042">
    <property type="entry name" value="6-blade_b-propeller_TolB-like"/>
</dbReference>